<dbReference type="InterPro" id="IPR036890">
    <property type="entry name" value="HATPase_C_sf"/>
</dbReference>
<dbReference type="Pfam" id="PF02518">
    <property type="entry name" value="HATPase_c"/>
    <property type="match status" value="1"/>
</dbReference>
<evidence type="ECO:0000256" key="9">
    <source>
        <dbReference type="PROSITE-ProRule" id="PRU00169"/>
    </source>
</evidence>
<dbReference type="SMART" id="SM00388">
    <property type="entry name" value="HisKA"/>
    <property type="match status" value="1"/>
</dbReference>
<dbReference type="InterPro" id="IPR050736">
    <property type="entry name" value="Sensor_HK_Regulatory"/>
</dbReference>
<feature type="domain" description="Histidine kinase" evidence="11">
    <location>
        <begin position="216"/>
        <end position="430"/>
    </location>
</feature>
<evidence type="ECO:0000256" key="3">
    <source>
        <dbReference type="ARBA" id="ARBA00012438"/>
    </source>
</evidence>
<name>A0A964BPN4_9CYAN</name>
<sequence>MSESSGSTLQLPSKTTALSNVNLLIVTDSTNNIQLITNSLHAADMKFTYDFRSIDLSLERLSQKQYSAILYDYFSDTNSKDIHSLREKIQWLCHLYPCIPLILITDPLGDKQAVDMIQLGVDGYILRRNISQLPDILEKTLFNFLSKQAIVTQQEDLIRQQHQKIEQLEREKQSWLKQTKTKQEYISHQNKRIEQLEQEKQSWLSNEKAKQEHISHLNHELRSPISSIVGFARMLKEQYYGSLNEKQLQYAAGILSSAEHLLALVKNYLDIVKIDAQKQKLELEKLSVGEICQAAMFIVKEKAQQKGLNFSLDLDKNIDFCTADSLRLKQVLINLLSNAIKFTDRGSITLQVRLKDQFLYFAVIDTGTGISAKNMTKLFKPFPQITSHHESTGLGLTLSRKLAQLHGGDIIVTSELGKGSCFTLSIPQYQ</sequence>
<evidence type="ECO:0000256" key="10">
    <source>
        <dbReference type="SAM" id="Coils"/>
    </source>
</evidence>
<feature type="domain" description="Response regulatory" evidence="12">
    <location>
        <begin position="22"/>
        <end position="142"/>
    </location>
</feature>
<feature type="modified residue" description="4-aspartylphosphate" evidence="9">
    <location>
        <position position="72"/>
    </location>
</feature>
<reference evidence="13" key="1">
    <citation type="journal article" date="2021" name="Antonie Van Leeuwenhoek">
        <title>Draft genome and description of Waterburya agarophytonicola gen. nov. sp. nov. (Pleurocapsales, Cyanobacteria): a seaweed symbiont.</title>
        <authorList>
            <person name="Bonthond G."/>
            <person name="Shalygin S."/>
            <person name="Bayer T."/>
            <person name="Weinberger F."/>
        </authorList>
    </citation>
    <scope>NUCLEOTIDE SEQUENCE</scope>
    <source>
        <strain evidence="13">KI4</strain>
    </source>
</reference>
<dbReference type="GO" id="GO:0000155">
    <property type="term" value="F:phosphorelay sensor kinase activity"/>
    <property type="evidence" value="ECO:0007669"/>
    <property type="project" value="InterPro"/>
</dbReference>
<dbReference type="PROSITE" id="PS50109">
    <property type="entry name" value="HIS_KIN"/>
    <property type="match status" value="1"/>
</dbReference>
<dbReference type="InterPro" id="IPR001789">
    <property type="entry name" value="Sig_transdc_resp-reg_receiver"/>
</dbReference>
<dbReference type="Gene3D" id="1.10.287.130">
    <property type="match status" value="1"/>
</dbReference>
<comment type="caution">
    <text evidence="13">The sequence shown here is derived from an EMBL/GenBank/DDBJ whole genome shotgun (WGS) entry which is preliminary data.</text>
</comment>
<dbReference type="InterPro" id="IPR003594">
    <property type="entry name" value="HATPase_dom"/>
</dbReference>
<evidence type="ECO:0000256" key="6">
    <source>
        <dbReference type="ARBA" id="ARBA00022777"/>
    </source>
</evidence>
<organism evidence="13 14">
    <name type="scientific">Waterburya agarophytonicola KI4</name>
    <dbReference type="NCBI Taxonomy" id="2874699"/>
    <lineage>
        <taxon>Bacteria</taxon>
        <taxon>Bacillati</taxon>
        <taxon>Cyanobacteriota</taxon>
        <taxon>Cyanophyceae</taxon>
        <taxon>Pleurocapsales</taxon>
        <taxon>Hyellaceae</taxon>
        <taxon>Waterburya</taxon>
        <taxon>Waterburya agarophytonicola</taxon>
    </lineage>
</organism>
<dbReference type="Pfam" id="PF00512">
    <property type="entry name" value="HisKA"/>
    <property type="match status" value="1"/>
</dbReference>
<dbReference type="Gene3D" id="3.30.565.10">
    <property type="entry name" value="Histidine kinase-like ATPase, C-terminal domain"/>
    <property type="match status" value="1"/>
</dbReference>
<dbReference type="EMBL" id="JADWDC010000017">
    <property type="protein sequence ID" value="MCC0177105.1"/>
    <property type="molecule type" value="Genomic_DNA"/>
</dbReference>
<dbReference type="Gene3D" id="3.40.50.2300">
    <property type="match status" value="1"/>
</dbReference>
<keyword evidence="7" id="KW-0902">Two-component regulatory system</keyword>
<dbReference type="AlphaFoldDB" id="A0A964BPN4"/>
<evidence type="ECO:0000313" key="13">
    <source>
        <dbReference type="EMBL" id="MCC0177105.1"/>
    </source>
</evidence>
<evidence type="ECO:0000256" key="2">
    <source>
        <dbReference type="ARBA" id="ARBA00006402"/>
    </source>
</evidence>
<dbReference type="InterPro" id="IPR004358">
    <property type="entry name" value="Sig_transdc_His_kin-like_C"/>
</dbReference>
<dbReference type="PANTHER" id="PTHR43711:SF31">
    <property type="entry name" value="HISTIDINE KINASE"/>
    <property type="match status" value="1"/>
</dbReference>
<dbReference type="CDD" id="cd16922">
    <property type="entry name" value="HATPase_EvgS-ArcB-TorS-like"/>
    <property type="match status" value="1"/>
</dbReference>
<keyword evidence="4 9" id="KW-0597">Phosphoprotein</keyword>
<feature type="coiled-coil region" evidence="10">
    <location>
        <begin position="151"/>
        <end position="213"/>
    </location>
</feature>
<keyword evidence="6 13" id="KW-0418">Kinase</keyword>
<dbReference type="SUPFAM" id="SSF47384">
    <property type="entry name" value="Homodimeric domain of signal transducing histidine kinase"/>
    <property type="match status" value="1"/>
</dbReference>
<keyword evidence="10" id="KW-0175">Coiled coil</keyword>
<dbReference type="SUPFAM" id="SSF52172">
    <property type="entry name" value="CheY-like"/>
    <property type="match status" value="1"/>
</dbReference>
<dbReference type="PANTHER" id="PTHR43711">
    <property type="entry name" value="TWO-COMPONENT HISTIDINE KINASE"/>
    <property type="match status" value="1"/>
</dbReference>
<evidence type="ECO:0000259" key="12">
    <source>
        <dbReference type="PROSITE" id="PS50110"/>
    </source>
</evidence>
<evidence type="ECO:0000313" key="14">
    <source>
        <dbReference type="Proteomes" id="UP000729733"/>
    </source>
</evidence>
<dbReference type="CDD" id="cd00082">
    <property type="entry name" value="HisKA"/>
    <property type="match status" value="1"/>
</dbReference>
<proteinExistence type="inferred from homology"/>
<keyword evidence="5" id="KW-0808">Transferase</keyword>
<dbReference type="EC" id="2.7.13.3" evidence="3"/>
<evidence type="ECO:0000256" key="5">
    <source>
        <dbReference type="ARBA" id="ARBA00022679"/>
    </source>
</evidence>
<dbReference type="Proteomes" id="UP000729733">
    <property type="component" value="Unassembled WGS sequence"/>
</dbReference>
<dbReference type="SMART" id="SM00387">
    <property type="entry name" value="HATPase_c"/>
    <property type="match status" value="1"/>
</dbReference>
<evidence type="ECO:0000259" key="11">
    <source>
        <dbReference type="PROSITE" id="PS50109"/>
    </source>
</evidence>
<dbReference type="InterPro" id="IPR003661">
    <property type="entry name" value="HisK_dim/P_dom"/>
</dbReference>
<dbReference type="InterPro" id="IPR036097">
    <property type="entry name" value="HisK_dim/P_sf"/>
</dbReference>
<dbReference type="SUPFAM" id="SSF55874">
    <property type="entry name" value="ATPase domain of HSP90 chaperone/DNA topoisomerase II/histidine kinase"/>
    <property type="match status" value="1"/>
</dbReference>
<dbReference type="InterPro" id="IPR005467">
    <property type="entry name" value="His_kinase_dom"/>
</dbReference>
<gene>
    <name evidence="13" type="ORF">I4641_08965</name>
</gene>
<protein>
    <recommendedName>
        <fullName evidence="8">Circadian input-output histidine kinase CikA</fullName>
        <ecNumber evidence="3">2.7.13.3</ecNumber>
    </recommendedName>
</protein>
<evidence type="ECO:0000256" key="4">
    <source>
        <dbReference type="ARBA" id="ARBA00022553"/>
    </source>
</evidence>
<comment type="catalytic activity">
    <reaction evidence="1">
        <text>ATP + protein L-histidine = ADP + protein N-phospho-L-histidine.</text>
        <dbReference type="EC" id="2.7.13.3"/>
    </reaction>
</comment>
<dbReference type="PRINTS" id="PR00344">
    <property type="entry name" value="BCTRLSENSOR"/>
</dbReference>
<evidence type="ECO:0000256" key="7">
    <source>
        <dbReference type="ARBA" id="ARBA00023012"/>
    </source>
</evidence>
<evidence type="ECO:0000256" key="1">
    <source>
        <dbReference type="ARBA" id="ARBA00000085"/>
    </source>
</evidence>
<dbReference type="PROSITE" id="PS50110">
    <property type="entry name" value="RESPONSE_REGULATORY"/>
    <property type="match status" value="1"/>
</dbReference>
<keyword evidence="14" id="KW-1185">Reference proteome</keyword>
<dbReference type="FunFam" id="3.30.565.10:FF:000010">
    <property type="entry name" value="Sensor histidine kinase RcsC"/>
    <property type="match status" value="1"/>
</dbReference>
<dbReference type="InterPro" id="IPR011006">
    <property type="entry name" value="CheY-like_superfamily"/>
</dbReference>
<evidence type="ECO:0000256" key="8">
    <source>
        <dbReference type="ARBA" id="ARBA00074306"/>
    </source>
</evidence>
<accession>A0A964BPN4</accession>
<comment type="similarity">
    <text evidence="2">In the N-terminal section; belongs to the phytochrome family.</text>
</comment>